<dbReference type="InterPro" id="IPR013647">
    <property type="entry name" value="OligopepF_N_dom"/>
</dbReference>
<evidence type="ECO:0000256" key="7">
    <source>
        <dbReference type="SAM" id="Coils"/>
    </source>
</evidence>
<name>A0ABQ2FYV4_9DEIO</name>
<comment type="cofactor">
    <cofactor evidence="6">
        <name>Zn(2+)</name>
        <dbReference type="ChEBI" id="CHEBI:29105"/>
    </cofactor>
    <text evidence="6">Binds 1 zinc ion.</text>
</comment>
<proteinExistence type="inferred from homology"/>
<evidence type="ECO:0000256" key="5">
    <source>
        <dbReference type="ARBA" id="ARBA00023049"/>
    </source>
</evidence>
<keyword evidence="5 6" id="KW-0482">Metalloprotease</keyword>
<dbReference type="InterPro" id="IPR042088">
    <property type="entry name" value="OligoPept_F_C"/>
</dbReference>
<evidence type="ECO:0000259" key="8">
    <source>
        <dbReference type="Pfam" id="PF01432"/>
    </source>
</evidence>
<dbReference type="PANTHER" id="PTHR34217">
    <property type="entry name" value="METAL-DEPENDENT CARBOXYPEPTIDASE"/>
    <property type="match status" value="1"/>
</dbReference>
<dbReference type="InterPro" id="IPR034006">
    <property type="entry name" value="M3B_PepF_2"/>
</dbReference>
<evidence type="ECO:0000256" key="3">
    <source>
        <dbReference type="ARBA" id="ARBA00022801"/>
    </source>
</evidence>
<dbReference type="EMBL" id="BMOL01000001">
    <property type="protein sequence ID" value="GGL66689.1"/>
    <property type="molecule type" value="Genomic_DNA"/>
</dbReference>
<feature type="coiled-coil region" evidence="7">
    <location>
        <begin position="36"/>
        <end position="63"/>
    </location>
</feature>
<keyword evidence="4 6" id="KW-0862">Zinc</keyword>
<evidence type="ECO:0000256" key="2">
    <source>
        <dbReference type="ARBA" id="ARBA00022723"/>
    </source>
</evidence>
<keyword evidence="7" id="KW-0175">Coiled coil</keyword>
<reference evidence="11" key="1">
    <citation type="journal article" date="2019" name="Int. J. Syst. Evol. Microbiol.">
        <title>The Global Catalogue of Microorganisms (GCM) 10K type strain sequencing project: providing services to taxonomists for standard genome sequencing and annotation.</title>
        <authorList>
            <consortium name="The Broad Institute Genomics Platform"/>
            <consortium name="The Broad Institute Genome Sequencing Center for Infectious Disease"/>
            <person name="Wu L."/>
            <person name="Ma J."/>
        </authorList>
    </citation>
    <scope>NUCLEOTIDE SEQUENCE [LARGE SCALE GENOMIC DNA]</scope>
    <source>
        <strain evidence="11">JCM 15442</strain>
    </source>
</reference>
<dbReference type="Proteomes" id="UP000639973">
    <property type="component" value="Unassembled WGS sequence"/>
</dbReference>
<keyword evidence="3 6" id="KW-0378">Hydrolase</keyword>
<comment type="caution">
    <text evidence="10">The sequence shown here is derived from an EMBL/GenBank/DDBJ whole genome shotgun (WGS) entry which is preliminary data.</text>
</comment>
<protein>
    <submittedName>
        <fullName evidence="10">Oligoendopeptidase F</fullName>
    </submittedName>
</protein>
<evidence type="ECO:0000256" key="1">
    <source>
        <dbReference type="ARBA" id="ARBA00022670"/>
    </source>
</evidence>
<keyword evidence="2 6" id="KW-0479">Metal-binding</keyword>
<dbReference type="Gene3D" id="1.10.1370.20">
    <property type="entry name" value="Oligoendopeptidase f, C-terminal domain"/>
    <property type="match status" value="1"/>
</dbReference>
<dbReference type="PANTHER" id="PTHR34217:SF1">
    <property type="entry name" value="CARBOXYPEPTIDASE 1"/>
    <property type="match status" value="1"/>
</dbReference>
<dbReference type="Gene3D" id="1.20.140.70">
    <property type="entry name" value="Oligopeptidase f, N-terminal domain"/>
    <property type="match status" value="1"/>
</dbReference>
<evidence type="ECO:0000313" key="11">
    <source>
        <dbReference type="Proteomes" id="UP000639973"/>
    </source>
</evidence>
<evidence type="ECO:0000259" key="9">
    <source>
        <dbReference type="Pfam" id="PF08439"/>
    </source>
</evidence>
<sequence length="613" mass="67433">MRGGSVASRLGAMTSIAHDGGMPRWRTDDLYASLSDPKLEQDLDELRARIADLETLFDRLEVRKDGPSATPDTLKPVLDAMNALSTFSAPIGAYLNAFFTTDSRDALAQGRVAAFTTLTLPLGPLRSRLTAWLGGLSDAQLSELLSASDTARDHEHFLRRAIELARHQMSPPEEDLAARLRPSGAGGWVKLHGNVSSQLKGEFRGEGLPVTALRALASDADEDVRRDAFAAEIAAWKSSEVVFAAALNGVKGEEGLLARRRGFPDAVAPSLLTHGIDRETLDAMQGAVVRSFPDFRRYFAAKARALGKAKLDWWDILAPLGHSETEWTYGAGAEFVERQFRGYSEQLGDFAAEAFDGEWVDAGPREGKRSGAFCMRWTRGKSRILMNHAPSLDSVSTLAHELGHGYHNARLAGAEPLQRETPMTLAETASIFCETVVQNAALAEATGPERMYVLETSLMGHAQVVVDIHSRFLFERAVFERREGGDLNPQEFNDLMSWAQRETYGDALGTLHPYMWAVKPHYYSLGFYNYPYTFGLLFGLGLYAQYVAAREAGTEAGFQTRYDELLASTGREGPQALAARFGIDLRAPDFWEGSLNVIRQQIDAYVETVDRGA</sequence>
<gene>
    <name evidence="10" type="ORF">GCM10010840_00750</name>
</gene>
<keyword evidence="11" id="KW-1185">Reference proteome</keyword>
<evidence type="ECO:0000313" key="10">
    <source>
        <dbReference type="EMBL" id="GGL66689.1"/>
    </source>
</evidence>
<feature type="domain" description="Oligopeptidase F N-terminal" evidence="9">
    <location>
        <begin position="136"/>
        <end position="200"/>
    </location>
</feature>
<dbReference type="InterPro" id="IPR001567">
    <property type="entry name" value="Pept_M3A_M3B_dom"/>
</dbReference>
<dbReference type="CDD" id="cd09607">
    <property type="entry name" value="M3B_PepF"/>
    <property type="match status" value="1"/>
</dbReference>
<evidence type="ECO:0000256" key="6">
    <source>
        <dbReference type="RuleBase" id="RU003435"/>
    </source>
</evidence>
<accession>A0ABQ2FYV4</accession>
<dbReference type="SUPFAM" id="SSF55486">
    <property type="entry name" value="Metalloproteases ('zincins'), catalytic domain"/>
    <property type="match status" value="1"/>
</dbReference>
<comment type="similarity">
    <text evidence="6">Belongs to the peptidase M3 family.</text>
</comment>
<dbReference type="Pfam" id="PF01432">
    <property type="entry name" value="Peptidase_M3"/>
    <property type="match status" value="1"/>
</dbReference>
<dbReference type="Pfam" id="PF08439">
    <property type="entry name" value="Peptidase_M3_N"/>
    <property type="match status" value="1"/>
</dbReference>
<organism evidence="10 11">
    <name type="scientific">Deinococcus aerolatus</name>
    <dbReference type="NCBI Taxonomy" id="522487"/>
    <lineage>
        <taxon>Bacteria</taxon>
        <taxon>Thermotogati</taxon>
        <taxon>Deinococcota</taxon>
        <taxon>Deinococci</taxon>
        <taxon>Deinococcales</taxon>
        <taxon>Deinococcaceae</taxon>
        <taxon>Deinococcus</taxon>
    </lineage>
</organism>
<dbReference type="InterPro" id="IPR001333">
    <property type="entry name" value="Peptidase_M32_Taq"/>
</dbReference>
<feature type="domain" description="Peptidase M3A/M3B catalytic" evidence="8">
    <location>
        <begin position="216"/>
        <end position="595"/>
    </location>
</feature>
<keyword evidence="1 6" id="KW-0645">Protease</keyword>
<evidence type="ECO:0000256" key="4">
    <source>
        <dbReference type="ARBA" id="ARBA00022833"/>
    </source>
</evidence>